<evidence type="ECO:0008006" key="13">
    <source>
        <dbReference type="Google" id="ProtNLM"/>
    </source>
</evidence>
<dbReference type="Pfam" id="PF16015">
    <property type="entry name" value="Promethin"/>
    <property type="match status" value="1"/>
</dbReference>
<evidence type="ECO:0000256" key="10">
    <source>
        <dbReference type="SAM" id="Phobius"/>
    </source>
</evidence>
<evidence type="ECO:0000313" key="12">
    <source>
        <dbReference type="Proteomes" id="UP000287033"/>
    </source>
</evidence>
<feature type="compositionally biased region" description="Basic residues" evidence="9">
    <location>
        <begin position="80"/>
        <end position="89"/>
    </location>
</feature>
<dbReference type="InterPro" id="IPR029709">
    <property type="entry name" value="LDAF1"/>
</dbReference>
<proteinExistence type="inferred from homology"/>
<reference evidence="11 12" key="1">
    <citation type="journal article" date="2018" name="Nat. Ecol. Evol.">
        <title>Shark genomes provide insights into elasmobranch evolution and the origin of vertebrates.</title>
        <authorList>
            <person name="Hara Y"/>
            <person name="Yamaguchi K"/>
            <person name="Onimaru K"/>
            <person name="Kadota M"/>
            <person name="Koyanagi M"/>
            <person name="Keeley SD"/>
            <person name="Tatsumi K"/>
            <person name="Tanaka K"/>
            <person name="Motone F"/>
            <person name="Kageyama Y"/>
            <person name="Nozu R"/>
            <person name="Adachi N"/>
            <person name="Nishimura O"/>
            <person name="Nakagawa R"/>
            <person name="Tanegashima C"/>
            <person name="Kiyatake I"/>
            <person name="Matsumoto R"/>
            <person name="Murakumo K"/>
            <person name="Nishida K"/>
            <person name="Terakita A"/>
            <person name="Kuratani S"/>
            <person name="Sato K"/>
            <person name="Hyodo S Kuraku.S."/>
        </authorList>
    </citation>
    <scope>NUCLEOTIDE SEQUENCE [LARGE SCALE GENOMIC DNA]</scope>
</reference>
<keyword evidence="6" id="KW-0256">Endoplasmic reticulum</keyword>
<evidence type="ECO:0000313" key="11">
    <source>
        <dbReference type="EMBL" id="GCC38552.1"/>
    </source>
</evidence>
<keyword evidence="7 10" id="KW-1133">Transmembrane helix</keyword>
<organism evidence="11 12">
    <name type="scientific">Chiloscyllium punctatum</name>
    <name type="common">Brownbanded bambooshark</name>
    <name type="synonym">Hemiscyllium punctatum</name>
    <dbReference type="NCBI Taxonomy" id="137246"/>
    <lineage>
        <taxon>Eukaryota</taxon>
        <taxon>Metazoa</taxon>
        <taxon>Chordata</taxon>
        <taxon>Craniata</taxon>
        <taxon>Vertebrata</taxon>
        <taxon>Chondrichthyes</taxon>
        <taxon>Elasmobranchii</taxon>
        <taxon>Galeomorphii</taxon>
        <taxon>Galeoidea</taxon>
        <taxon>Orectolobiformes</taxon>
        <taxon>Hemiscylliidae</taxon>
        <taxon>Chiloscyllium</taxon>
    </lineage>
</organism>
<evidence type="ECO:0000256" key="3">
    <source>
        <dbReference type="ARBA" id="ARBA00007618"/>
    </source>
</evidence>
<evidence type="ECO:0000256" key="1">
    <source>
        <dbReference type="ARBA" id="ARBA00004477"/>
    </source>
</evidence>
<keyword evidence="4" id="KW-0551">Lipid droplet</keyword>
<dbReference type="Proteomes" id="UP000287033">
    <property type="component" value="Unassembled WGS sequence"/>
</dbReference>
<accession>A0A401T7F6</accession>
<evidence type="ECO:0000256" key="2">
    <source>
        <dbReference type="ARBA" id="ARBA00004502"/>
    </source>
</evidence>
<comment type="subcellular location">
    <subcellularLocation>
        <location evidence="1">Endoplasmic reticulum membrane</location>
        <topology evidence="1">Multi-pass membrane protein</topology>
    </subcellularLocation>
    <subcellularLocation>
        <location evidence="2">Lipid droplet</location>
    </subcellularLocation>
</comment>
<evidence type="ECO:0000256" key="7">
    <source>
        <dbReference type="ARBA" id="ARBA00022989"/>
    </source>
</evidence>
<protein>
    <recommendedName>
        <fullName evidence="13">Promethin</fullName>
    </recommendedName>
</protein>
<dbReference type="GO" id="GO:0005811">
    <property type="term" value="C:lipid droplet"/>
    <property type="evidence" value="ECO:0007669"/>
    <property type="project" value="UniProtKB-SubCell"/>
</dbReference>
<feature type="region of interest" description="Disordered" evidence="9">
    <location>
        <begin position="56"/>
        <end position="99"/>
    </location>
</feature>
<evidence type="ECO:0000256" key="6">
    <source>
        <dbReference type="ARBA" id="ARBA00022824"/>
    </source>
</evidence>
<dbReference type="EMBL" id="BEZZ01001207">
    <property type="protein sequence ID" value="GCC38552.1"/>
    <property type="molecule type" value="Genomic_DNA"/>
</dbReference>
<evidence type="ECO:0000256" key="8">
    <source>
        <dbReference type="ARBA" id="ARBA00023136"/>
    </source>
</evidence>
<evidence type="ECO:0000256" key="9">
    <source>
        <dbReference type="SAM" id="MobiDB-lite"/>
    </source>
</evidence>
<keyword evidence="5 10" id="KW-0812">Transmembrane</keyword>
<evidence type="ECO:0000256" key="4">
    <source>
        <dbReference type="ARBA" id="ARBA00022677"/>
    </source>
</evidence>
<dbReference type="PANTHER" id="PTHR14275:SF0">
    <property type="entry name" value="LIPID DROPLET ASSEMBLY FACTOR 1"/>
    <property type="match status" value="1"/>
</dbReference>
<evidence type="ECO:0000256" key="5">
    <source>
        <dbReference type="ARBA" id="ARBA00022692"/>
    </source>
</evidence>
<dbReference type="OrthoDB" id="9943433at2759"/>
<keyword evidence="8 10" id="KW-0472">Membrane</keyword>
<gene>
    <name evidence="11" type="ORF">chiPu_0017067</name>
</gene>
<feature type="transmembrane region" description="Helical" evidence="10">
    <location>
        <begin position="172"/>
        <end position="205"/>
    </location>
</feature>
<feature type="transmembrane region" description="Helical" evidence="10">
    <location>
        <begin position="211"/>
        <end position="243"/>
    </location>
</feature>
<dbReference type="PANTHER" id="PTHR14275">
    <property type="entry name" value="PROMETHIN"/>
    <property type="match status" value="1"/>
</dbReference>
<comment type="caution">
    <text evidence="11">The sequence shown here is derived from an EMBL/GenBank/DDBJ whole genome shotgun (WGS) entry which is preliminary data.</text>
</comment>
<sequence length="283" mass="31416">MIFLPYSELPRAAKHIRPSLGIRNTSASGTRDAFQLFVFFIGFVSKRNERRVYPGGLERIVPPRPHHFPHSPRPPGGKPRPQRPRRRKEKQQGSGVYKSQSISSHYNPILLEMNEMAGKMSKSEGLPLAREMQDLQNRFNAMMHTISSNSKVAAFMSTSVGQYLDDHPFLALLLLVFTIMAAVPVGLFLIFAVITSLLACLGFIVMEGLMLSIGGVVLLCFLCGLVLISLVITSFLAVCFFTFSTTMNYYHNSSAPSKEEAAVGYSANSHPDETELKSTLKKD</sequence>
<comment type="similarity">
    <text evidence="3">Belongs to the LDAF1 family.</text>
</comment>
<keyword evidence="12" id="KW-1185">Reference proteome</keyword>
<name>A0A401T7F6_CHIPU</name>
<dbReference type="GO" id="GO:0005789">
    <property type="term" value="C:endoplasmic reticulum membrane"/>
    <property type="evidence" value="ECO:0007669"/>
    <property type="project" value="UniProtKB-SubCell"/>
</dbReference>
<dbReference type="AlphaFoldDB" id="A0A401T7F6"/>
<dbReference type="STRING" id="137246.A0A401T7F6"/>